<feature type="transmembrane region" description="Helical" evidence="1">
    <location>
        <begin position="117"/>
        <end position="135"/>
    </location>
</feature>
<dbReference type="KEGG" id="ccyn:CGC48_07625"/>
<dbReference type="Proteomes" id="UP000242855">
    <property type="component" value="Chromosome"/>
</dbReference>
<feature type="transmembrane region" description="Helical" evidence="1">
    <location>
        <begin position="316"/>
        <end position="334"/>
    </location>
</feature>
<reference evidence="2 3" key="1">
    <citation type="journal article" date="2017" name="Genome Announc.">
        <title>Twelve Complete Reference Genomes of Clinical Isolates in the Capnocytophaga Genus.</title>
        <authorList>
            <person name="Villarma A."/>
            <person name="Gulvik C.A."/>
            <person name="Rowe L.A."/>
            <person name="Sheth M."/>
            <person name="Juieng P."/>
            <person name="Nicholson A.C."/>
            <person name="Loparev V.N."/>
            <person name="McQuiston J.R."/>
        </authorList>
    </citation>
    <scope>NUCLEOTIDE SEQUENCE [LARGE SCALE GENOMIC DNA]</scope>
    <source>
        <strain evidence="2 3">G7591</strain>
    </source>
</reference>
<evidence type="ECO:0000313" key="3">
    <source>
        <dbReference type="Proteomes" id="UP000242855"/>
    </source>
</evidence>
<feature type="transmembrane region" description="Helical" evidence="1">
    <location>
        <begin position="92"/>
        <end position="110"/>
    </location>
</feature>
<gene>
    <name evidence="2" type="ORF">CGC48_07625</name>
</gene>
<dbReference type="GeneID" id="96781664"/>
<evidence type="ECO:0000256" key="1">
    <source>
        <dbReference type="SAM" id="Phobius"/>
    </source>
</evidence>
<evidence type="ECO:0008006" key="4">
    <source>
        <dbReference type="Google" id="ProtNLM"/>
    </source>
</evidence>
<feature type="transmembrane region" description="Helical" evidence="1">
    <location>
        <begin position="264"/>
        <end position="281"/>
    </location>
</feature>
<protein>
    <recommendedName>
        <fullName evidence="4">EpsG family protein</fullName>
    </recommendedName>
</protein>
<dbReference type="RefSeq" id="WP_098029109.1">
    <property type="nucleotide sequence ID" value="NZ_CP022378.1"/>
</dbReference>
<dbReference type="EMBL" id="CP022378">
    <property type="protein sequence ID" value="ATA68510.1"/>
    <property type="molecule type" value="Genomic_DNA"/>
</dbReference>
<keyword evidence="1" id="KW-0812">Transmembrane</keyword>
<accession>A0A250E691</accession>
<feature type="transmembrane region" description="Helical" evidence="1">
    <location>
        <begin position="195"/>
        <end position="216"/>
    </location>
</feature>
<dbReference type="Pfam" id="PF14897">
    <property type="entry name" value="EpsG"/>
    <property type="match status" value="1"/>
</dbReference>
<organism evidence="2 3">
    <name type="scientific">Capnocytophaga cynodegmi</name>
    <dbReference type="NCBI Taxonomy" id="28189"/>
    <lineage>
        <taxon>Bacteria</taxon>
        <taxon>Pseudomonadati</taxon>
        <taxon>Bacteroidota</taxon>
        <taxon>Flavobacteriia</taxon>
        <taxon>Flavobacteriales</taxon>
        <taxon>Flavobacteriaceae</taxon>
        <taxon>Capnocytophaga</taxon>
    </lineage>
</organism>
<keyword evidence="1" id="KW-1133">Transmembrane helix</keyword>
<proteinExistence type="predicted"/>
<feature type="transmembrane region" description="Helical" evidence="1">
    <location>
        <begin position="159"/>
        <end position="188"/>
    </location>
</feature>
<feature type="transmembrane region" description="Helical" evidence="1">
    <location>
        <begin position="26"/>
        <end position="45"/>
    </location>
</feature>
<evidence type="ECO:0000313" key="2">
    <source>
        <dbReference type="EMBL" id="ATA68510.1"/>
    </source>
</evidence>
<sequence length="345" mass="40600">MIYFILYIYFLSLSVAQLVYKQKFKVITFFSMLLLVFLAGIRVNTGIDYLAYLDIWHAIAPLSKNSTFQMVAVEPGFVFLVSFIKLLTTKSLYFFLICAFLSIFPVYLGLKRMNIKYMFISFFIYLLVFYLTYPFNGMRQGIAMGIFIFSLPFIFEKKLLYVILLSVIASLIHLTGLLIIVAYLVTLYKINIKQFFLVGFSLSIICLKLDLLGKLLFDVLGVSTVYITLFSESTSMFQITTRVLLLFVLYYFREMIKNPILDKLFIMYLVGFFIYISLFQYNLLATRFNMFFRLLEIILVPILLEKTKNIETRLALLFIFLIPSTYSFYTFLLVEENKYHYELNF</sequence>
<dbReference type="InterPro" id="IPR049458">
    <property type="entry name" value="EpsG-like"/>
</dbReference>
<keyword evidence="1" id="KW-0472">Membrane</keyword>
<feature type="transmembrane region" description="Helical" evidence="1">
    <location>
        <begin position="236"/>
        <end position="252"/>
    </location>
</feature>
<name>A0A250E691_9FLAO</name>
<dbReference type="AlphaFoldDB" id="A0A250E691"/>